<reference evidence="4 5" key="1">
    <citation type="submission" date="2020-08" db="EMBL/GenBank/DDBJ databases">
        <title>Genomic Encyclopedia of Type Strains, Phase IV (KMG-IV): sequencing the most valuable type-strain genomes for metagenomic binning, comparative biology and taxonomic classification.</title>
        <authorList>
            <person name="Goeker M."/>
        </authorList>
    </citation>
    <scope>NUCLEOTIDE SEQUENCE [LARGE SCALE GENOMIC DNA]</scope>
    <source>
        <strain evidence="4 5">DSM 23960</strain>
    </source>
</reference>
<protein>
    <recommendedName>
        <fullName evidence="2">Biotin transporter</fullName>
    </recommendedName>
</protein>
<dbReference type="Pfam" id="PF02632">
    <property type="entry name" value="BioY"/>
    <property type="match status" value="1"/>
</dbReference>
<keyword evidence="3" id="KW-1133">Transmembrane helix</keyword>
<dbReference type="GO" id="GO:0015225">
    <property type="term" value="F:biotin transmembrane transporter activity"/>
    <property type="evidence" value="ECO:0007669"/>
    <property type="project" value="UniProtKB-UniRule"/>
</dbReference>
<feature type="transmembrane region" description="Helical" evidence="3">
    <location>
        <begin position="113"/>
        <end position="135"/>
    </location>
</feature>
<feature type="transmembrane region" description="Helical" evidence="3">
    <location>
        <begin position="141"/>
        <end position="161"/>
    </location>
</feature>
<dbReference type="Gene3D" id="1.10.1760.20">
    <property type="match status" value="1"/>
</dbReference>
<dbReference type="RefSeq" id="WP_183202717.1">
    <property type="nucleotide sequence ID" value="NZ_BAAAER010000010.1"/>
</dbReference>
<keyword evidence="2" id="KW-0813">Transport</keyword>
<dbReference type="EMBL" id="JACIDM010000001">
    <property type="protein sequence ID" value="MBB4081730.1"/>
    <property type="molecule type" value="Genomic_DNA"/>
</dbReference>
<feature type="transmembrane region" description="Helical" evidence="3">
    <location>
        <begin position="83"/>
        <end position="101"/>
    </location>
</feature>
<dbReference type="PANTHER" id="PTHR34295">
    <property type="entry name" value="BIOTIN TRANSPORTER BIOY"/>
    <property type="match status" value="1"/>
</dbReference>
<dbReference type="Proteomes" id="UP000529946">
    <property type="component" value="Unassembled WGS sequence"/>
</dbReference>
<keyword evidence="3" id="KW-0812">Transmembrane</keyword>
<name>A0A7W6JAU3_9CAUL</name>
<sequence>MRLLRSALLILAFAALMVLAARLTVPMVPVPMTMQTFAVLLAGAVLGARRGILAVLLYLALAAVGLPVLSDGASGLARFAGPTAGYLFAFPVAAGLVGALFERVGGLVAKLALLIGAHLLILTAGAAWLAVGIGLRPALDAGFTPFLIGAVVKSVLVVACAEGIRRAPLKL</sequence>
<evidence type="ECO:0000256" key="1">
    <source>
        <dbReference type="ARBA" id="ARBA00010692"/>
    </source>
</evidence>
<comment type="similarity">
    <text evidence="1 2">Belongs to the BioY family.</text>
</comment>
<gene>
    <name evidence="4" type="ORF">GGR12_000569</name>
</gene>
<dbReference type="PIRSF" id="PIRSF016661">
    <property type="entry name" value="BioY"/>
    <property type="match status" value="1"/>
</dbReference>
<feature type="transmembrane region" description="Helical" evidence="3">
    <location>
        <begin position="30"/>
        <end position="48"/>
    </location>
</feature>
<evidence type="ECO:0000313" key="5">
    <source>
        <dbReference type="Proteomes" id="UP000529946"/>
    </source>
</evidence>
<comment type="subcellular location">
    <subcellularLocation>
        <location evidence="2">Cell membrane</location>
        <topology evidence="2">Multi-pass membrane protein</topology>
    </subcellularLocation>
</comment>
<dbReference type="AlphaFoldDB" id="A0A7W6JAU3"/>
<evidence type="ECO:0000256" key="3">
    <source>
        <dbReference type="SAM" id="Phobius"/>
    </source>
</evidence>
<dbReference type="GO" id="GO:0005886">
    <property type="term" value="C:plasma membrane"/>
    <property type="evidence" value="ECO:0007669"/>
    <property type="project" value="UniProtKB-SubCell"/>
</dbReference>
<evidence type="ECO:0000256" key="2">
    <source>
        <dbReference type="PIRNR" id="PIRNR016661"/>
    </source>
</evidence>
<feature type="transmembrane region" description="Helical" evidence="3">
    <location>
        <begin position="55"/>
        <end position="77"/>
    </location>
</feature>
<comment type="caution">
    <text evidence="4">The sequence shown here is derived from an EMBL/GenBank/DDBJ whole genome shotgun (WGS) entry which is preliminary data.</text>
</comment>
<dbReference type="InterPro" id="IPR003784">
    <property type="entry name" value="BioY"/>
</dbReference>
<keyword evidence="5" id="KW-1185">Reference proteome</keyword>
<keyword evidence="2 3" id="KW-0472">Membrane</keyword>
<evidence type="ECO:0000313" key="4">
    <source>
        <dbReference type="EMBL" id="MBB4081730.1"/>
    </source>
</evidence>
<dbReference type="PANTHER" id="PTHR34295:SF1">
    <property type="entry name" value="BIOTIN TRANSPORTER BIOY"/>
    <property type="match status" value="1"/>
</dbReference>
<keyword evidence="2" id="KW-1003">Cell membrane</keyword>
<organism evidence="4 5">
    <name type="scientific">Brevundimonas lenta</name>
    <dbReference type="NCBI Taxonomy" id="424796"/>
    <lineage>
        <taxon>Bacteria</taxon>
        <taxon>Pseudomonadati</taxon>
        <taxon>Pseudomonadota</taxon>
        <taxon>Alphaproteobacteria</taxon>
        <taxon>Caulobacterales</taxon>
        <taxon>Caulobacteraceae</taxon>
        <taxon>Brevundimonas</taxon>
    </lineage>
</organism>
<accession>A0A7W6JAU3</accession>
<proteinExistence type="inferred from homology"/>